<dbReference type="InterPro" id="IPR013525">
    <property type="entry name" value="ABC2_TM"/>
</dbReference>
<evidence type="ECO:0000256" key="1">
    <source>
        <dbReference type="ARBA" id="ARBA00004141"/>
    </source>
</evidence>
<organism evidence="10 11">
    <name type="scientific">Chrysochromulina tobinii</name>
    <dbReference type="NCBI Taxonomy" id="1460289"/>
    <lineage>
        <taxon>Eukaryota</taxon>
        <taxon>Haptista</taxon>
        <taxon>Haptophyta</taxon>
        <taxon>Prymnesiophyceae</taxon>
        <taxon>Prymnesiales</taxon>
        <taxon>Chrysochromulinaceae</taxon>
        <taxon>Chrysochromulina</taxon>
    </lineage>
</organism>
<dbReference type="InterPro" id="IPR027417">
    <property type="entry name" value="P-loop_NTPase"/>
</dbReference>
<evidence type="ECO:0000313" key="11">
    <source>
        <dbReference type="Proteomes" id="UP000037460"/>
    </source>
</evidence>
<sequence length="675" mass="73665">MVTPLMAGPSTDLERGPAGLTLSWVNLNYVVGEARKKKAQKLVLDGVSGSVEPRQVMAIMGPSGSGKTSLLNVLACRVPQMKNAKLFGRLLVNGHDLREHDMAQLSAYVEQHEALFALSTVRETFMFTAKLRLPDKSSPAEREARVQSTIAELNLVRCADTLVGSAKVRGLSGGERRRVTIGIELINNPPIIFMDEPTSGLDSFQAQAVMDTLRRLANSGRTVLASIHQPRSSIYNSLDQVCLLAGGRTVYIGNAGAALAAHFAGASQPIPTAFNPADFIIDAVSVDYKDPASTEECVRRVEALLAAWRVRPASVLTATAAGRGGTQYGAVDGESKAWLARIMEERHPRGEAWAKSATAFRLLSSRCFQELTRDKSAVALKMAANVFFALIFGLVYFRMDRSQTSLQNRTGILFFTAMNMAFGISIDTASVIPSQLAVVGRERAARMYSIAPYYLANWICRLPLDVVPMLGISAVQYFMAGLRPGVEPFFVYFGIAVIEVQASIALGMLISALLPSVEAAPQLAPLVVILMLMFSGYFLNLQDVPAWIGWIKYVSFIRYAFEALMVNEFKDASFDCTTSGGKPLPPGFPCLDGNMYLKQLNFEAPILESIRNLAILALAFNIAAYIVLVLRRPRFLPLRPEKEMPGLTGDYTQQTSNLQTSLLPSRPAEKFASVN</sequence>
<dbReference type="InterPro" id="IPR003593">
    <property type="entry name" value="AAA+_ATPase"/>
</dbReference>
<dbReference type="PANTHER" id="PTHR48041">
    <property type="entry name" value="ABC TRANSPORTER G FAMILY MEMBER 28"/>
    <property type="match status" value="1"/>
</dbReference>
<keyword evidence="3 8" id="KW-0812">Transmembrane</keyword>
<reference evidence="11" key="1">
    <citation type="journal article" date="2015" name="PLoS Genet.">
        <title>Genome Sequence and Transcriptome Analyses of Chrysochromulina tobin: Metabolic Tools for Enhanced Algal Fitness in the Prominent Order Prymnesiales (Haptophyceae).</title>
        <authorList>
            <person name="Hovde B.T."/>
            <person name="Deodato C.R."/>
            <person name="Hunsperger H.M."/>
            <person name="Ryken S.A."/>
            <person name="Yost W."/>
            <person name="Jha R.K."/>
            <person name="Patterson J."/>
            <person name="Monnat R.J. Jr."/>
            <person name="Barlow S.B."/>
            <person name="Starkenburg S.R."/>
            <person name="Cattolico R.A."/>
        </authorList>
    </citation>
    <scope>NUCLEOTIDE SEQUENCE</scope>
    <source>
        <strain evidence="11">CCMP291</strain>
    </source>
</reference>
<evidence type="ECO:0000259" key="9">
    <source>
        <dbReference type="PROSITE" id="PS50893"/>
    </source>
</evidence>
<evidence type="ECO:0000256" key="3">
    <source>
        <dbReference type="ARBA" id="ARBA00022692"/>
    </source>
</evidence>
<dbReference type="InterPro" id="IPR003439">
    <property type="entry name" value="ABC_transporter-like_ATP-bd"/>
</dbReference>
<evidence type="ECO:0000256" key="8">
    <source>
        <dbReference type="SAM" id="Phobius"/>
    </source>
</evidence>
<feature type="transmembrane region" description="Helical" evidence="8">
    <location>
        <begin position="523"/>
        <end position="540"/>
    </location>
</feature>
<keyword evidence="11" id="KW-1185">Reference proteome</keyword>
<dbReference type="GO" id="GO:0140359">
    <property type="term" value="F:ABC-type transporter activity"/>
    <property type="evidence" value="ECO:0007669"/>
    <property type="project" value="InterPro"/>
</dbReference>
<keyword evidence="6 8" id="KW-1133">Transmembrane helix</keyword>
<dbReference type="PROSITE" id="PS50893">
    <property type="entry name" value="ABC_TRANSPORTER_2"/>
    <property type="match status" value="1"/>
</dbReference>
<keyword evidence="7 8" id="KW-0472">Membrane</keyword>
<accession>A0A0M0JJ26</accession>
<evidence type="ECO:0000256" key="4">
    <source>
        <dbReference type="ARBA" id="ARBA00022741"/>
    </source>
</evidence>
<keyword evidence="5" id="KW-0067">ATP-binding</keyword>
<dbReference type="PANTHER" id="PTHR48041:SF41">
    <property type="entry name" value="ABC TRANSPORTER G FAMILY"/>
    <property type="match status" value="1"/>
</dbReference>
<protein>
    <submittedName>
        <fullName evidence="10">ABC transporter g family member 7</fullName>
    </submittedName>
</protein>
<dbReference type="InterPro" id="IPR017871">
    <property type="entry name" value="ABC_transporter-like_CS"/>
</dbReference>
<dbReference type="Gene3D" id="3.40.50.300">
    <property type="entry name" value="P-loop containing nucleotide triphosphate hydrolases"/>
    <property type="match status" value="1"/>
</dbReference>
<dbReference type="GO" id="GO:0016887">
    <property type="term" value="F:ATP hydrolysis activity"/>
    <property type="evidence" value="ECO:0007669"/>
    <property type="project" value="InterPro"/>
</dbReference>
<evidence type="ECO:0000256" key="7">
    <source>
        <dbReference type="ARBA" id="ARBA00023136"/>
    </source>
</evidence>
<dbReference type="AlphaFoldDB" id="A0A0M0JJ26"/>
<dbReference type="Proteomes" id="UP000037460">
    <property type="component" value="Unassembled WGS sequence"/>
</dbReference>
<dbReference type="OrthoDB" id="66620at2759"/>
<evidence type="ECO:0000256" key="5">
    <source>
        <dbReference type="ARBA" id="ARBA00022840"/>
    </source>
</evidence>
<evidence type="ECO:0000256" key="2">
    <source>
        <dbReference type="ARBA" id="ARBA00022448"/>
    </source>
</evidence>
<feature type="transmembrane region" description="Helical" evidence="8">
    <location>
        <begin position="610"/>
        <end position="630"/>
    </location>
</feature>
<feature type="transmembrane region" description="Helical" evidence="8">
    <location>
        <begin position="453"/>
        <end position="478"/>
    </location>
</feature>
<feature type="transmembrane region" description="Helical" evidence="8">
    <location>
        <begin position="490"/>
        <end position="514"/>
    </location>
</feature>
<keyword evidence="4" id="KW-0547">Nucleotide-binding</keyword>
<dbReference type="Pfam" id="PF00005">
    <property type="entry name" value="ABC_tran"/>
    <property type="match status" value="1"/>
</dbReference>
<dbReference type="GO" id="GO:0016020">
    <property type="term" value="C:membrane"/>
    <property type="evidence" value="ECO:0007669"/>
    <property type="project" value="UniProtKB-SubCell"/>
</dbReference>
<feature type="transmembrane region" description="Helical" evidence="8">
    <location>
        <begin position="378"/>
        <end position="399"/>
    </location>
</feature>
<dbReference type="PROSITE" id="PS00211">
    <property type="entry name" value="ABC_TRANSPORTER_1"/>
    <property type="match status" value="1"/>
</dbReference>
<dbReference type="CDD" id="cd03213">
    <property type="entry name" value="ABCG_EPDR"/>
    <property type="match status" value="1"/>
</dbReference>
<evidence type="ECO:0000256" key="6">
    <source>
        <dbReference type="ARBA" id="ARBA00022989"/>
    </source>
</evidence>
<comment type="caution">
    <text evidence="10">The sequence shown here is derived from an EMBL/GenBank/DDBJ whole genome shotgun (WGS) entry which is preliminary data.</text>
</comment>
<evidence type="ECO:0000313" key="10">
    <source>
        <dbReference type="EMBL" id="KOO26342.1"/>
    </source>
</evidence>
<dbReference type="EMBL" id="JWZX01002865">
    <property type="protein sequence ID" value="KOO26342.1"/>
    <property type="molecule type" value="Genomic_DNA"/>
</dbReference>
<feature type="domain" description="ABC transporter" evidence="9">
    <location>
        <begin position="22"/>
        <end position="271"/>
    </location>
</feature>
<dbReference type="SMART" id="SM00382">
    <property type="entry name" value="AAA"/>
    <property type="match status" value="1"/>
</dbReference>
<gene>
    <name evidence="10" type="ORF">Ctob_002241</name>
</gene>
<dbReference type="SUPFAM" id="SSF52540">
    <property type="entry name" value="P-loop containing nucleoside triphosphate hydrolases"/>
    <property type="match status" value="1"/>
</dbReference>
<comment type="subcellular location">
    <subcellularLocation>
        <location evidence="1">Membrane</location>
        <topology evidence="1">Multi-pass membrane protein</topology>
    </subcellularLocation>
</comment>
<proteinExistence type="predicted"/>
<dbReference type="Pfam" id="PF01061">
    <property type="entry name" value="ABC2_membrane"/>
    <property type="match status" value="1"/>
</dbReference>
<keyword evidence="2" id="KW-0813">Transport</keyword>
<feature type="transmembrane region" description="Helical" evidence="8">
    <location>
        <begin position="411"/>
        <end position="432"/>
    </location>
</feature>
<dbReference type="InterPro" id="IPR050352">
    <property type="entry name" value="ABCG_transporters"/>
</dbReference>
<name>A0A0M0JJ26_9EUKA</name>
<dbReference type="GO" id="GO:0005524">
    <property type="term" value="F:ATP binding"/>
    <property type="evidence" value="ECO:0007669"/>
    <property type="project" value="UniProtKB-KW"/>
</dbReference>